<reference evidence="2" key="1">
    <citation type="journal article" date="2019" name="Int. J. Syst. Evol. Microbiol.">
        <title>The Global Catalogue of Microorganisms (GCM) 10K type strain sequencing project: providing services to taxonomists for standard genome sequencing and annotation.</title>
        <authorList>
            <consortium name="The Broad Institute Genomics Platform"/>
            <consortium name="The Broad Institute Genome Sequencing Center for Infectious Disease"/>
            <person name="Wu L."/>
            <person name="Ma J."/>
        </authorList>
    </citation>
    <scope>NUCLEOTIDE SEQUENCE [LARGE SCALE GENOMIC DNA]</scope>
    <source>
        <strain evidence="2">YJ-61-S</strain>
    </source>
</reference>
<comment type="caution">
    <text evidence="1">The sequence shown here is derived from an EMBL/GenBank/DDBJ whole genome shotgun (WGS) entry which is preliminary data.</text>
</comment>
<proteinExistence type="predicted"/>
<keyword evidence="2" id="KW-1185">Reference proteome</keyword>
<protein>
    <submittedName>
        <fullName evidence="1">Uncharacterized protein</fullName>
    </submittedName>
</protein>
<dbReference type="RefSeq" id="WP_379978911.1">
    <property type="nucleotide sequence ID" value="NZ_JBHSFV010000006.1"/>
</dbReference>
<sequence length="145" mass="16662">MKFNLDVLLLLIINLFLVNCANKSSPECLSKLDISNKTTLIIPVKGCQYCISESLWFAEKNLENKKITIIITGYISDRDLRLSISEKLYNSSKVRKVNDISYFNCQDLVEGKPIYKLKSNKEEIFTIDAYTIENSLKLISEEILK</sequence>
<dbReference type="Proteomes" id="UP001596043">
    <property type="component" value="Unassembled WGS sequence"/>
</dbReference>
<evidence type="ECO:0000313" key="2">
    <source>
        <dbReference type="Proteomes" id="UP001596043"/>
    </source>
</evidence>
<accession>A0ABV9HZ96</accession>
<gene>
    <name evidence="1" type="ORF">ACFO3O_11560</name>
</gene>
<organism evidence="1 2">
    <name type="scientific">Dokdonia ponticola</name>
    <dbReference type="NCBI Taxonomy" id="2041041"/>
    <lineage>
        <taxon>Bacteria</taxon>
        <taxon>Pseudomonadati</taxon>
        <taxon>Bacteroidota</taxon>
        <taxon>Flavobacteriia</taxon>
        <taxon>Flavobacteriales</taxon>
        <taxon>Flavobacteriaceae</taxon>
        <taxon>Dokdonia</taxon>
    </lineage>
</organism>
<dbReference type="EMBL" id="JBHSFV010000006">
    <property type="protein sequence ID" value="MFC4634549.1"/>
    <property type="molecule type" value="Genomic_DNA"/>
</dbReference>
<name>A0ABV9HZ96_9FLAO</name>
<evidence type="ECO:0000313" key="1">
    <source>
        <dbReference type="EMBL" id="MFC4634549.1"/>
    </source>
</evidence>